<dbReference type="EMBL" id="JALHLG010000014">
    <property type="protein sequence ID" value="MCJ2187471.1"/>
    <property type="molecule type" value="Genomic_DNA"/>
</dbReference>
<dbReference type="Proteomes" id="UP001202281">
    <property type="component" value="Unassembled WGS sequence"/>
</dbReference>
<dbReference type="PANTHER" id="PTHR43312:SF1">
    <property type="entry name" value="NADP-DEPENDENT OXIDOREDUCTASE DOMAIN-CONTAINING PROTEIN"/>
    <property type="match status" value="1"/>
</dbReference>
<keyword evidence="3" id="KW-1185">Reference proteome</keyword>
<protein>
    <submittedName>
        <fullName evidence="2">Aldo/keto reductase</fullName>
    </submittedName>
</protein>
<proteinExistence type="predicted"/>
<evidence type="ECO:0000259" key="1">
    <source>
        <dbReference type="Pfam" id="PF00248"/>
    </source>
</evidence>
<dbReference type="InterPro" id="IPR023210">
    <property type="entry name" value="NADP_OxRdtase_dom"/>
</dbReference>
<sequence length="268" mass="29922">MEKVSIPGIGLSVSRFIFGTASLFNAGDSSARQKLLHSAVEQGFSHFDTAPYYGFGAAERDLAPVLRAYPGVSVTTKVGIYSPGGERQPDWLIFGRKVAGRAIKAISRPEIDFSIDRAKRALSDSLSRLGRDHIELYMLHEPEIGLLDTDEWQYWLEKEKSRGRIGAYGLALRADQLRRFIQVCPQFCGLIQMQDSLDYKEADLLALFSQPMQITYGYVSAARARGDERSVAMILQKALERNRTGALIVSSTRPERLGQYRVLLEKGS</sequence>
<dbReference type="InterPro" id="IPR053135">
    <property type="entry name" value="AKR2_Oxidoreductase"/>
</dbReference>
<evidence type="ECO:0000313" key="3">
    <source>
        <dbReference type="Proteomes" id="UP001202281"/>
    </source>
</evidence>
<dbReference type="Pfam" id="PF00248">
    <property type="entry name" value="Aldo_ket_red"/>
    <property type="match status" value="1"/>
</dbReference>
<evidence type="ECO:0000313" key="2">
    <source>
        <dbReference type="EMBL" id="MCJ2187471.1"/>
    </source>
</evidence>
<dbReference type="PANTHER" id="PTHR43312">
    <property type="entry name" value="D-THREO-ALDOSE 1-DEHYDROGENASE"/>
    <property type="match status" value="1"/>
</dbReference>
<name>A0ABT0BRP1_9SPHN</name>
<feature type="domain" description="NADP-dependent oxidoreductase" evidence="1">
    <location>
        <begin position="17"/>
        <end position="171"/>
    </location>
</feature>
<gene>
    <name evidence="2" type="ORF">MTR66_11685</name>
</gene>
<comment type="caution">
    <text evidence="2">The sequence shown here is derived from an EMBL/GenBank/DDBJ whole genome shotgun (WGS) entry which is preliminary data.</text>
</comment>
<reference evidence="2 3" key="1">
    <citation type="submission" date="2022-04" db="EMBL/GenBank/DDBJ databases">
        <title>Identification of a novel bacterium isolated from mangrove sediments.</title>
        <authorList>
            <person name="Pan X."/>
        </authorList>
    </citation>
    <scope>NUCLEOTIDE SEQUENCE [LARGE SCALE GENOMIC DNA]</scope>
    <source>
        <strain evidence="2 3">B2638</strain>
    </source>
</reference>
<accession>A0ABT0BRP1</accession>
<dbReference type="SUPFAM" id="SSF51430">
    <property type="entry name" value="NAD(P)-linked oxidoreductase"/>
    <property type="match status" value="1"/>
</dbReference>
<dbReference type="InterPro" id="IPR036812">
    <property type="entry name" value="NAD(P)_OxRdtase_dom_sf"/>
</dbReference>
<dbReference type="RefSeq" id="WP_243921172.1">
    <property type="nucleotide sequence ID" value="NZ_JALHLG010000014.1"/>
</dbReference>
<dbReference type="Gene3D" id="3.20.20.100">
    <property type="entry name" value="NADP-dependent oxidoreductase domain"/>
    <property type="match status" value="1"/>
</dbReference>
<organism evidence="2 3">
    <name type="scientific">Novosphingobium beihaiensis</name>
    <dbReference type="NCBI Taxonomy" id="2930389"/>
    <lineage>
        <taxon>Bacteria</taxon>
        <taxon>Pseudomonadati</taxon>
        <taxon>Pseudomonadota</taxon>
        <taxon>Alphaproteobacteria</taxon>
        <taxon>Sphingomonadales</taxon>
        <taxon>Sphingomonadaceae</taxon>
        <taxon>Novosphingobium</taxon>
    </lineage>
</organism>